<reference evidence="1 2" key="1">
    <citation type="submission" date="2018-08" db="EMBL/GenBank/DDBJ databases">
        <title>Recombination of ecologically and evolutionarily significant loci maintains genetic cohesion in the Pseudomonas syringae species complex.</title>
        <authorList>
            <person name="Dillon M."/>
            <person name="Thakur S."/>
            <person name="Almeida R.N.D."/>
            <person name="Weir B.S."/>
            <person name="Guttman D.S."/>
        </authorList>
    </citation>
    <scope>NUCLEOTIDE SEQUENCE [LARGE SCALE GENOMIC DNA]</scope>
    <source>
        <strain evidence="1 2">ICMP 7847</strain>
    </source>
</reference>
<sequence length="78" mass="8564">MTIVAQFSRSGQILMVVLMPNGGAQQDSRQKNARHGLALIVPQTTVRTVVSCPVATACLRSWKRSCPGWPARSCARRR</sequence>
<gene>
    <name evidence="1" type="ORF">ALP66_101620</name>
</gene>
<evidence type="ECO:0000313" key="2">
    <source>
        <dbReference type="Proteomes" id="UP000270873"/>
    </source>
</evidence>
<organism evidence="1 2">
    <name type="scientific">Pseudomonas amygdali pv. photiniae</name>
    <dbReference type="NCBI Taxonomy" id="251724"/>
    <lineage>
        <taxon>Bacteria</taxon>
        <taxon>Pseudomonadati</taxon>
        <taxon>Pseudomonadota</taxon>
        <taxon>Gammaproteobacteria</taxon>
        <taxon>Pseudomonadales</taxon>
        <taxon>Pseudomonadaceae</taxon>
        <taxon>Pseudomonas</taxon>
        <taxon>Pseudomonas amygdali</taxon>
    </lineage>
</organism>
<accession>A0A658KIY0</accession>
<protein>
    <submittedName>
        <fullName evidence="1">Uncharacterized protein</fullName>
    </submittedName>
</protein>
<evidence type="ECO:0000313" key="1">
    <source>
        <dbReference type="EMBL" id="RMS52149.1"/>
    </source>
</evidence>
<dbReference type="AlphaFoldDB" id="A0A658KIY0"/>
<comment type="caution">
    <text evidence="1">The sequence shown here is derived from an EMBL/GenBank/DDBJ whole genome shotgun (WGS) entry which is preliminary data.</text>
</comment>
<dbReference type="EMBL" id="RBSP01000198">
    <property type="protein sequence ID" value="RMS52149.1"/>
    <property type="molecule type" value="Genomic_DNA"/>
</dbReference>
<proteinExistence type="predicted"/>
<dbReference type="Proteomes" id="UP000270873">
    <property type="component" value="Unassembled WGS sequence"/>
</dbReference>
<name>A0A658KIY0_PSEA0</name>